<keyword evidence="2" id="KW-1185">Reference proteome</keyword>
<reference evidence="1" key="2">
    <citation type="submission" date="2025-09" db="UniProtKB">
        <authorList>
            <consortium name="EnsemblPlants"/>
        </authorList>
    </citation>
    <scope>IDENTIFICATION</scope>
</reference>
<proteinExistence type="predicted"/>
<reference evidence="1" key="1">
    <citation type="submission" date="2021-05" db="EMBL/GenBank/DDBJ databases">
        <authorList>
            <person name="Scholz U."/>
            <person name="Mascher M."/>
            <person name="Fiebig A."/>
        </authorList>
    </citation>
    <scope>NUCLEOTIDE SEQUENCE [LARGE SCALE GENOMIC DNA]</scope>
</reference>
<protein>
    <submittedName>
        <fullName evidence="1">Uncharacterized protein</fullName>
    </submittedName>
</protein>
<accession>A0ACD5ZRE6</accession>
<name>A0ACD5ZRE6_AVESA</name>
<evidence type="ECO:0000313" key="2">
    <source>
        <dbReference type="Proteomes" id="UP001732700"/>
    </source>
</evidence>
<organism evidence="1 2">
    <name type="scientific">Avena sativa</name>
    <name type="common">Oat</name>
    <dbReference type="NCBI Taxonomy" id="4498"/>
    <lineage>
        <taxon>Eukaryota</taxon>
        <taxon>Viridiplantae</taxon>
        <taxon>Streptophyta</taxon>
        <taxon>Embryophyta</taxon>
        <taxon>Tracheophyta</taxon>
        <taxon>Spermatophyta</taxon>
        <taxon>Magnoliopsida</taxon>
        <taxon>Liliopsida</taxon>
        <taxon>Poales</taxon>
        <taxon>Poaceae</taxon>
        <taxon>BOP clade</taxon>
        <taxon>Pooideae</taxon>
        <taxon>Poodae</taxon>
        <taxon>Poeae</taxon>
        <taxon>Poeae Chloroplast Group 1 (Aveneae type)</taxon>
        <taxon>Aveninae</taxon>
        <taxon>Avena</taxon>
    </lineage>
</organism>
<dbReference type="EnsemblPlants" id="AVESA.00010b.r2.7AG1194860.1">
    <property type="protein sequence ID" value="AVESA.00010b.r2.7AG1194860.1.CDS"/>
    <property type="gene ID" value="AVESA.00010b.r2.7AG1194860"/>
</dbReference>
<dbReference type="Proteomes" id="UP001732700">
    <property type="component" value="Chromosome 7A"/>
</dbReference>
<evidence type="ECO:0000313" key="1">
    <source>
        <dbReference type="EnsemblPlants" id="AVESA.00010b.r2.7AG1194860.1.CDS"/>
    </source>
</evidence>
<sequence length="632" mass="71102">MHYGQHGEDPPHYVMYPGEDCGMFSVEVVHNGFFCGLRDNLEYVVETTSQFDNLTVDTWSLTWIDEILKILGHERDERTSVYWLLPDKDLRDGLVLVKERSHIRDMINASKYHKPLVLFVDHTNFLKGLRPDAIVGHRPAPRPAPASRRPAPAAPRLVLSAPSPAPATPRLVPSAPREAPVAPSLAAAAPRPAPASPRPASDAPILVPTAPRLALAAPRPAPTAPSLVPAALESEVSDSEEEDLEFYDSDFDVEDGDDDLFADNVDKFVNDNNEQEPCEDNEDEDALEDDALNLTSENRQHLIKNIKAFNPEVDMDNPTFKIGMVFSGVVELRKAVTTYGIRNRVKIKKLRNEARRYEAMCAPGYSWRLKASNDPRRTGGFIITEYEGSHKCEGSFPVSAITAKVLAEKFMHEFRDNQKLDLKSFAAKVLREFKMCPQRWKLSRARKAALLQIHGDEEGQFKQLFDYGQDLRRSNPGSKFFVTTNSVGDAESPQHKEHLATVYWSYDACKRGFLAGCRPFICLDGCHIKTKYKGVLLTAIGIDPNDCIYPVAFGIAEVECTTSWEWFLTNLRDDLNITNTAPWTIMSDKQKGLINVVQKVFPDSEHRFCVRHMIQNFQRAGHRPEGVSRFRA</sequence>